<comment type="caution">
    <text evidence="3">The sequence shown here is derived from an EMBL/GenBank/DDBJ whole genome shotgun (WGS) entry which is preliminary data.</text>
</comment>
<reference evidence="4" key="1">
    <citation type="submission" date="2015-08" db="EMBL/GenBank/DDBJ databases">
        <title>Fjat-10028 dsm 16317.</title>
        <authorList>
            <person name="Liu B."/>
            <person name="Wang J."/>
            <person name="Zhu Y."/>
            <person name="Liu G."/>
            <person name="Chen Q."/>
            <person name="Chen Z."/>
            <person name="Lan J."/>
            <person name="Che J."/>
            <person name="Ge C."/>
            <person name="Shi H."/>
            <person name="Pan Z."/>
            <person name="Liu X."/>
        </authorList>
    </citation>
    <scope>NUCLEOTIDE SEQUENCE [LARGE SCALE GENOMIC DNA]</scope>
    <source>
        <strain evidence="4">DSM 16317</strain>
    </source>
</reference>
<organism evidence="3 4">
    <name type="scientific">Viridibacillus arvi</name>
    <dbReference type="NCBI Taxonomy" id="263475"/>
    <lineage>
        <taxon>Bacteria</taxon>
        <taxon>Bacillati</taxon>
        <taxon>Bacillota</taxon>
        <taxon>Bacilli</taxon>
        <taxon>Bacillales</taxon>
        <taxon>Caryophanaceae</taxon>
        <taxon>Viridibacillus</taxon>
    </lineage>
</organism>
<dbReference type="InterPro" id="IPR018604">
    <property type="entry name" value="YycI-like"/>
</dbReference>
<keyword evidence="4" id="KW-1185">Reference proteome</keyword>
<sequence>MDWSKTKTIFIIVFSLLNAFLYSLYVNRYNEDQDVEKVGEASLEERLEDENITVKGLPAKNEKISYMSGQIKRFKPTDLKKMGNQHYDITNGSIRTLKFEKPIALRNINDATSFAEFMQKYVYAGETYTLWRIDEEKREATFFQQIDNRVIYFNKNARVTLHWNKDLAVTDYEQTMFESLDAFGEKSTVFTASEAIKVLYEKGLLKQDSKINKPQLGYYTFAPLIETQVLAPTWHIRVEFAEGDEADYFVNAVDGQVIDMQAIENDKKLDRNKELESE</sequence>
<keyword evidence="1" id="KW-0812">Transmembrane</keyword>
<name>A0A0M0LB70_9BACL</name>
<keyword evidence="1" id="KW-0472">Membrane</keyword>
<dbReference type="RefSeq" id="WP_053418439.1">
    <property type="nucleotide sequence ID" value="NZ_JBCMHV010000016.1"/>
</dbReference>
<dbReference type="Gene3D" id="2.40.128.690">
    <property type="entry name" value="YycH protein, domain 3-like"/>
    <property type="match status" value="1"/>
</dbReference>
<dbReference type="GeneID" id="301137996"/>
<feature type="transmembrane region" description="Helical" evidence="1">
    <location>
        <begin position="7"/>
        <end position="25"/>
    </location>
</feature>
<dbReference type="EMBL" id="LILB01000007">
    <property type="protein sequence ID" value="KOO48306.1"/>
    <property type="molecule type" value="Genomic_DNA"/>
</dbReference>
<proteinExistence type="predicted"/>
<accession>A0A0M0LB70</accession>
<feature type="domain" description="Regulatory protein YycH-like" evidence="2">
    <location>
        <begin position="40"/>
        <end position="253"/>
    </location>
</feature>
<evidence type="ECO:0000256" key="1">
    <source>
        <dbReference type="SAM" id="Phobius"/>
    </source>
</evidence>
<dbReference type="AlphaFoldDB" id="A0A0M0LB70"/>
<evidence type="ECO:0000313" key="3">
    <source>
        <dbReference type="EMBL" id="KOO48306.1"/>
    </source>
</evidence>
<dbReference type="Pfam" id="PF09648">
    <property type="entry name" value="YycI"/>
    <property type="match status" value="1"/>
</dbReference>
<evidence type="ECO:0000259" key="2">
    <source>
        <dbReference type="Pfam" id="PF09648"/>
    </source>
</evidence>
<evidence type="ECO:0000313" key="4">
    <source>
        <dbReference type="Proteomes" id="UP000036867"/>
    </source>
</evidence>
<dbReference type="GO" id="GO:0016020">
    <property type="term" value="C:membrane"/>
    <property type="evidence" value="ECO:0007669"/>
    <property type="project" value="InterPro"/>
</dbReference>
<keyword evidence="1" id="KW-1133">Transmembrane helix</keyword>
<dbReference type="Proteomes" id="UP000036867">
    <property type="component" value="Unassembled WGS sequence"/>
</dbReference>
<dbReference type="STRING" id="263475.AMD00_18030"/>
<gene>
    <name evidence="3" type="ORF">AMD00_18030</name>
</gene>
<protein>
    <recommendedName>
        <fullName evidence="2">Regulatory protein YycH-like domain-containing protein</fullName>
    </recommendedName>
</protein>
<dbReference type="PATRIC" id="fig|263475.3.peg.2441"/>